<proteinExistence type="predicted"/>
<evidence type="ECO:0000259" key="3">
    <source>
        <dbReference type="Pfam" id="PF03358"/>
    </source>
</evidence>
<protein>
    <submittedName>
        <fullName evidence="4">NADPH-dependent FMN reductase</fullName>
    </submittedName>
</protein>
<evidence type="ECO:0000313" key="4">
    <source>
        <dbReference type="EMBL" id="SKB29170.1"/>
    </source>
</evidence>
<sequence length="196" mass="22504">MDIMIINASPRKSGNTSYLADEALKILNRHGIQPTYINLRTLDFEPCIACGYCDKTGKCFMKDDMTPLYEKINKSCGTIVLSPVFFDGVPAKLKAFVDRTQAFYASKYILNEPSIDRYKKRFGLLVSLGGAKPYETQFVGNKTIMEFYFRCINTKLLNHLQISDIDNSPVWDREDFLKNYENEIEELIKNMKASMC</sequence>
<evidence type="ECO:0000313" key="5">
    <source>
        <dbReference type="Proteomes" id="UP000243406"/>
    </source>
</evidence>
<keyword evidence="1" id="KW-0285">Flavoprotein</keyword>
<keyword evidence="2" id="KW-0288">FMN</keyword>
<dbReference type="RefSeq" id="WP_079588646.1">
    <property type="nucleotide sequence ID" value="NZ_CP154629.1"/>
</dbReference>
<dbReference type="InterPro" id="IPR051796">
    <property type="entry name" value="ISF_SsuE-like"/>
</dbReference>
<evidence type="ECO:0000256" key="1">
    <source>
        <dbReference type="ARBA" id="ARBA00022630"/>
    </source>
</evidence>
<keyword evidence="5" id="KW-1185">Reference proteome</keyword>
<dbReference type="Pfam" id="PF03358">
    <property type="entry name" value="FMN_red"/>
    <property type="match status" value="1"/>
</dbReference>
<reference evidence="5" key="1">
    <citation type="submission" date="2017-02" db="EMBL/GenBank/DDBJ databases">
        <authorList>
            <person name="Varghese N."/>
            <person name="Submissions S."/>
        </authorList>
    </citation>
    <scope>NUCLEOTIDE SEQUENCE [LARGE SCALE GENOMIC DNA]</scope>
    <source>
        <strain evidence="5">ATCC 35199</strain>
    </source>
</reference>
<organism evidence="4 5">
    <name type="scientific">Acetoanaerobium noterae</name>
    <dbReference type="NCBI Taxonomy" id="745369"/>
    <lineage>
        <taxon>Bacteria</taxon>
        <taxon>Bacillati</taxon>
        <taxon>Bacillota</taxon>
        <taxon>Clostridia</taxon>
        <taxon>Peptostreptococcales</taxon>
        <taxon>Filifactoraceae</taxon>
        <taxon>Acetoanaerobium</taxon>
    </lineage>
</organism>
<dbReference type="OrthoDB" id="9805976at2"/>
<dbReference type="PANTHER" id="PTHR43278">
    <property type="entry name" value="NAD(P)H-DEPENDENT FMN-CONTAINING OXIDOREDUCTASE YWQN-RELATED"/>
    <property type="match status" value="1"/>
</dbReference>
<gene>
    <name evidence="4" type="ORF">SAMN02745120_0694</name>
</gene>
<dbReference type="GO" id="GO:0016491">
    <property type="term" value="F:oxidoreductase activity"/>
    <property type="evidence" value="ECO:0007669"/>
    <property type="project" value="InterPro"/>
</dbReference>
<accession>A0A1T5A2I0</accession>
<dbReference type="Proteomes" id="UP000243406">
    <property type="component" value="Unassembled WGS sequence"/>
</dbReference>
<dbReference type="SUPFAM" id="SSF52218">
    <property type="entry name" value="Flavoproteins"/>
    <property type="match status" value="1"/>
</dbReference>
<dbReference type="AlphaFoldDB" id="A0A1T5A2I0"/>
<dbReference type="InterPro" id="IPR029039">
    <property type="entry name" value="Flavoprotein-like_sf"/>
</dbReference>
<dbReference type="Gene3D" id="3.40.50.360">
    <property type="match status" value="1"/>
</dbReference>
<dbReference type="InterPro" id="IPR005025">
    <property type="entry name" value="FMN_Rdtase-like_dom"/>
</dbReference>
<name>A0A1T5A2I0_9FIRM</name>
<evidence type="ECO:0000256" key="2">
    <source>
        <dbReference type="ARBA" id="ARBA00022643"/>
    </source>
</evidence>
<feature type="domain" description="NADPH-dependent FMN reductase-like" evidence="3">
    <location>
        <begin position="1"/>
        <end position="130"/>
    </location>
</feature>
<dbReference type="PANTHER" id="PTHR43278:SF1">
    <property type="entry name" value="IRON-SULFUR FLAVOPROTEIN MJ1083"/>
    <property type="match status" value="1"/>
</dbReference>
<dbReference type="EMBL" id="FUYN01000001">
    <property type="protein sequence ID" value="SKB29170.1"/>
    <property type="molecule type" value="Genomic_DNA"/>
</dbReference>